<reference evidence="3 4" key="1">
    <citation type="submission" date="2014-04" db="EMBL/GenBank/DDBJ databases">
        <title>Draft genome sequence of Photobacterium halotolerans S2753: a solonamide, ngercheumicin and holomycin producer.</title>
        <authorList>
            <person name="Machado H.R."/>
            <person name="Gram L."/>
        </authorList>
    </citation>
    <scope>NUCLEOTIDE SEQUENCE [LARGE SCALE GENOMIC DNA]</scope>
    <source>
        <strain evidence="3 4">S2753</strain>
    </source>
</reference>
<dbReference type="EMBL" id="JMIB01000021">
    <property type="protein sequence ID" value="KDM91567.1"/>
    <property type="molecule type" value="Genomic_DNA"/>
</dbReference>
<dbReference type="PANTHER" id="PTHR30535:SF4">
    <property type="entry name" value="HEMIN-BINDING PERIPLASMIC PROTEIN HMUT"/>
    <property type="match status" value="1"/>
</dbReference>
<dbReference type="AlphaFoldDB" id="A0A066RV34"/>
<dbReference type="STRING" id="1654360.EA58_11120"/>
<evidence type="ECO:0000259" key="2">
    <source>
        <dbReference type="PROSITE" id="PS50983"/>
    </source>
</evidence>
<evidence type="ECO:0000313" key="4">
    <source>
        <dbReference type="Proteomes" id="UP000027192"/>
    </source>
</evidence>
<dbReference type="PANTHER" id="PTHR30535">
    <property type="entry name" value="VITAMIN B12-BINDING PROTEIN"/>
    <property type="match status" value="1"/>
</dbReference>
<accession>A0A066RV34</accession>
<dbReference type="InterPro" id="IPR050902">
    <property type="entry name" value="ABC_Transporter_SBP"/>
</dbReference>
<feature type="domain" description="Fe/B12 periplasmic-binding" evidence="2">
    <location>
        <begin position="29"/>
        <end position="285"/>
    </location>
</feature>
<protein>
    <submittedName>
        <fullName evidence="3">Hemin receptor</fullName>
    </submittedName>
</protein>
<sequence length="285" mass="30299">MKKQGVIMRRAALSAVFLLTAATAWAGDRIISAGSGITELINALGAEDQLVAVDITSKTYVNDDIPKLGYHRQLSAESIISLAPDHLMGSEEMGPESTLSLLRQAGIQVDILNSGETIADLMQRIHQVGQLTGKTHKAEALAADVQDRVSKIEQRVANQKNRKRVLFLTIHGGRAPMVGGSKTTADTLIQLAGATNPAAQQVEAYKPLSTEAMIDMQPDVILLSTHTSQAIGGIDGLLKTMPLLAATPAGQNKAIITVDGTALIGGLNLKTLEEAERLNQKLYGH</sequence>
<gene>
    <name evidence="3" type="ORF">EA58_11120</name>
</gene>
<dbReference type="Pfam" id="PF01497">
    <property type="entry name" value="Peripla_BP_2"/>
    <property type="match status" value="1"/>
</dbReference>
<dbReference type="SUPFAM" id="SSF53807">
    <property type="entry name" value="Helical backbone' metal receptor"/>
    <property type="match status" value="1"/>
</dbReference>
<comment type="caution">
    <text evidence="3">The sequence shown here is derived from an EMBL/GenBank/DDBJ whole genome shotgun (WGS) entry which is preliminary data.</text>
</comment>
<feature type="signal peptide" evidence="1">
    <location>
        <begin position="1"/>
        <end position="26"/>
    </location>
</feature>
<evidence type="ECO:0000256" key="1">
    <source>
        <dbReference type="SAM" id="SignalP"/>
    </source>
</evidence>
<keyword evidence="1" id="KW-0732">Signal</keyword>
<evidence type="ECO:0000313" key="3">
    <source>
        <dbReference type="EMBL" id="KDM91567.1"/>
    </source>
</evidence>
<dbReference type="PROSITE" id="PS50983">
    <property type="entry name" value="FE_B12_PBP"/>
    <property type="match status" value="1"/>
</dbReference>
<dbReference type="InterPro" id="IPR002491">
    <property type="entry name" value="ABC_transptr_periplasmic_BD"/>
</dbReference>
<dbReference type="Gene3D" id="3.40.50.1980">
    <property type="entry name" value="Nitrogenase molybdenum iron protein domain"/>
    <property type="match status" value="2"/>
</dbReference>
<keyword evidence="3" id="KW-0675">Receptor</keyword>
<keyword evidence="4" id="KW-1185">Reference proteome</keyword>
<dbReference type="Proteomes" id="UP000027192">
    <property type="component" value="Unassembled WGS sequence"/>
</dbReference>
<proteinExistence type="predicted"/>
<dbReference type="OrthoDB" id="9797736at2"/>
<name>A0A066RV34_9GAMM</name>
<feature type="chain" id="PRO_5001629732" evidence="1">
    <location>
        <begin position="27"/>
        <end position="285"/>
    </location>
</feature>
<organism evidence="3 4">
    <name type="scientific">Photobacterium galatheae</name>
    <dbReference type="NCBI Taxonomy" id="1654360"/>
    <lineage>
        <taxon>Bacteria</taxon>
        <taxon>Pseudomonadati</taxon>
        <taxon>Pseudomonadota</taxon>
        <taxon>Gammaproteobacteria</taxon>
        <taxon>Vibrionales</taxon>
        <taxon>Vibrionaceae</taxon>
        <taxon>Photobacterium</taxon>
    </lineage>
</organism>